<proteinExistence type="predicted"/>
<dbReference type="EMBL" id="JABBZM010000039">
    <property type="protein sequence ID" value="NMV41823.1"/>
    <property type="molecule type" value="Genomic_DNA"/>
</dbReference>
<dbReference type="AlphaFoldDB" id="A0A848P9E3"/>
<accession>A0A848P9E3</accession>
<gene>
    <name evidence="2" type="ORF">HGR00_28295</name>
</gene>
<evidence type="ECO:0000256" key="1">
    <source>
        <dbReference type="SAM" id="MobiDB-lite"/>
    </source>
</evidence>
<reference evidence="2 3" key="1">
    <citation type="submission" date="2020-04" db="EMBL/GenBank/DDBJ databases">
        <title>Ralstonia insidiosa genome sequencing and assembly.</title>
        <authorList>
            <person name="Martins R.C.R."/>
            <person name="Perdigao-Neto L.V."/>
            <person name="Levin A.S.S."/>
            <person name="Costa S.F."/>
        </authorList>
    </citation>
    <scope>NUCLEOTIDE SEQUENCE [LARGE SCALE GENOMIC DNA]</scope>
    <source>
        <strain evidence="2 3">5047</strain>
    </source>
</reference>
<dbReference type="Proteomes" id="UP000575469">
    <property type="component" value="Unassembled WGS sequence"/>
</dbReference>
<feature type="region of interest" description="Disordered" evidence="1">
    <location>
        <begin position="1"/>
        <end position="21"/>
    </location>
</feature>
<sequence>MADENAGEVQRSSSAIQVEPIPDEATVTRLIDCPRMYEDASGLIWTTTFEFPQSAGESVNWDKYAPPPDAVHKLGLDREEAKRASRPEFRYAGYIPALARDVRGIKTARGHGFDIQHVPTEGIYHAEIHYASPEAVPLQKGDKGELKLALQRVFGELIRCPDEGVPGAGPTQNGT</sequence>
<dbReference type="RefSeq" id="WP_169341855.1">
    <property type="nucleotide sequence ID" value="NZ_JABBZM010000039.1"/>
</dbReference>
<comment type="caution">
    <text evidence="2">The sequence shown here is derived from an EMBL/GenBank/DDBJ whole genome shotgun (WGS) entry which is preliminary data.</text>
</comment>
<evidence type="ECO:0000313" key="2">
    <source>
        <dbReference type="EMBL" id="NMV41823.1"/>
    </source>
</evidence>
<protein>
    <submittedName>
        <fullName evidence="2">Uncharacterized protein</fullName>
    </submittedName>
</protein>
<organism evidence="2 3">
    <name type="scientific">Ralstonia insidiosa</name>
    <dbReference type="NCBI Taxonomy" id="190721"/>
    <lineage>
        <taxon>Bacteria</taxon>
        <taxon>Pseudomonadati</taxon>
        <taxon>Pseudomonadota</taxon>
        <taxon>Betaproteobacteria</taxon>
        <taxon>Burkholderiales</taxon>
        <taxon>Burkholderiaceae</taxon>
        <taxon>Ralstonia</taxon>
    </lineage>
</organism>
<name>A0A848P9E3_9RALS</name>
<evidence type="ECO:0000313" key="3">
    <source>
        <dbReference type="Proteomes" id="UP000575469"/>
    </source>
</evidence>